<organism evidence="3 4">
    <name type="scientific">Methanothermobacter defluvii</name>
    <dbReference type="NCBI Taxonomy" id="49339"/>
    <lineage>
        <taxon>Archaea</taxon>
        <taxon>Methanobacteriati</taxon>
        <taxon>Methanobacteriota</taxon>
        <taxon>Methanomada group</taxon>
        <taxon>Methanobacteria</taxon>
        <taxon>Methanobacteriales</taxon>
        <taxon>Methanobacteriaceae</taxon>
        <taxon>Methanothermobacter</taxon>
    </lineage>
</organism>
<dbReference type="InterPro" id="IPR023365">
    <property type="entry name" value="Sortase_dom-sf"/>
</dbReference>
<dbReference type="InterPro" id="IPR005754">
    <property type="entry name" value="Sortase"/>
</dbReference>
<keyword evidence="2" id="KW-0812">Transmembrane</keyword>
<gene>
    <name evidence="3" type="ORF">C7452_0339</name>
</gene>
<feature type="transmembrane region" description="Helical" evidence="2">
    <location>
        <begin position="202"/>
        <end position="222"/>
    </location>
</feature>
<keyword evidence="2" id="KW-0472">Membrane</keyword>
<sequence length="240" mass="27136">MRASTLLIITGMFIVSLYALIEVSFYSSQVTVHSPDVRAPVIEVPSINLTETINNRSVFYGVYHEPMSYPPGNRTVILFGHRTLYGSPFLHLDKLRAGDSVYLNWPGVGFAEYRVNRSFIVPASYQMPVNQGAKLFLITCHPLGSTRERLIVECHLEGIKPYQRNVRVDNPKSYYSIPIILGFLSAGLLVTRFYPVEEDRRFLLAAVIGLTVFLVLGYLFPIPPEFISDKLMEFNNILGI</sequence>
<protein>
    <submittedName>
        <fullName evidence="3">LPXTG-site transpeptidase (Sortase) family protein</fullName>
    </submittedName>
</protein>
<name>A0A371NCU4_9EURY</name>
<dbReference type="Gene3D" id="2.40.260.10">
    <property type="entry name" value="Sortase"/>
    <property type="match status" value="1"/>
</dbReference>
<dbReference type="GO" id="GO:0016787">
    <property type="term" value="F:hydrolase activity"/>
    <property type="evidence" value="ECO:0007669"/>
    <property type="project" value="UniProtKB-KW"/>
</dbReference>
<dbReference type="Proteomes" id="UP000256864">
    <property type="component" value="Unassembled WGS sequence"/>
</dbReference>
<keyword evidence="4" id="KW-1185">Reference proteome</keyword>
<comment type="caution">
    <text evidence="3">The sequence shown here is derived from an EMBL/GenBank/DDBJ whole genome shotgun (WGS) entry which is preliminary data.</text>
</comment>
<keyword evidence="2" id="KW-1133">Transmembrane helix</keyword>
<dbReference type="GeneID" id="301442772"/>
<evidence type="ECO:0000313" key="3">
    <source>
        <dbReference type="EMBL" id="REE28331.1"/>
    </source>
</evidence>
<dbReference type="SUPFAM" id="SSF63817">
    <property type="entry name" value="Sortase"/>
    <property type="match status" value="1"/>
</dbReference>
<dbReference type="AlphaFoldDB" id="A0A371NCU4"/>
<evidence type="ECO:0000313" key="4">
    <source>
        <dbReference type="Proteomes" id="UP000256864"/>
    </source>
</evidence>
<reference evidence="3 4" key="1">
    <citation type="submission" date="2018-07" db="EMBL/GenBank/DDBJ databases">
        <title>Genomic Encyclopedia of Type Strains, Phase IV (KMG-IV): sequencing the most valuable type-strain genomes for metagenomic binning, comparative biology and taxonomic classification.</title>
        <authorList>
            <person name="Goeker M."/>
        </authorList>
    </citation>
    <scope>NUCLEOTIDE SEQUENCE [LARGE SCALE GENOMIC DNA]</scope>
    <source>
        <strain evidence="3 4">DSM 7466</strain>
    </source>
</reference>
<accession>A0A371NCU4</accession>
<dbReference type="Pfam" id="PF04203">
    <property type="entry name" value="Sortase"/>
    <property type="match status" value="1"/>
</dbReference>
<feature type="transmembrane region" description="Helical" evidence="2">
    <location>
        <begin position="173"/>
        <end position="190"/>
    </location>
</feature>
<evidence type="ECO:0000256" key="1">
    <source>
        <dbReference type="ARBA" id="ARBA00022801"/>
    </source>
</evidence>
<dbReference type="InterPro" id="IPR042003">
    <property type="entry name" value="Sortase_E"/>
</dbReference>
<keyword evidence="1" id="KW-0378">Hydrolase</keyword>
<dbReference type="CDD" id="cd05830">
    <property type="entry name" value="Sortase_E"/>
    <property type="match status" value="1"/>
</dbReference>
<evidence type="ECO:0000256" key="2">
    <source>
        <dbReference type="SAM" id="Phobius"/>
    </source>
</evidence>
<proteinExistence type="predicted"/>
<dbReference type="EMBL" id="QREL01000001">
    <property type="protein sequence ID" value="REE28331.1"/>
    <property type="molecule type" value="Genomic_DNA"/>
</dbReference>
<dbReference type="RefSeq" id="WP_115892016.1">
    <property type="nucleotide sequence ID" value="NZ_QREL01000001.1"/>
</dbReference>